<comment type="catalytic activity">
    <reaction evidence="12">
        <text>Hydrolysis of Ala-|-Gly bond in repressor LexA.</text>
        <dbReference type="EC" id="3.4.21.88"/>
    </reaction>
</comment>
<dbReference type="PANTHER" id="PTHR33516">
    <property type="entry name" value="LEXA REPRESSOR"/>
    <property type="match status" value="1"/>
</dbReference>
<evidence type="ECO:0000256" key="10">
    <source>
        <dbReference type="ARBA" id="ARBA00023204"/>
    </source>
</evidence>
<evidence type="ECO:0000256" key="6">
    <source>
        <dbReference type="ARBA" id="ARBA00022813"/>
    </source>
</evidence>
<dbReference type="Gene3D" id="2.10.109.10">
    <property type="entry name" value="Umud Fragment, subunit A"/>
    <property type="match status" value="1"/>
</dbReference>
<dbReference type="InterPro" id="IPR006199">
    <property type="entry name" value="LexA_DNA-bd_dom"/>
</dbReference>
<evidence type="ECO:0000256" key="4">
    <source>
        <dbReference type="ARBA" id="ARBA00022763"/>
    </source>
</evidence>
<feature type="compositionally biased region" description="Polar residues" evidence="14">
    <location>
        <begin position="1"/>
        <end position="12"/>
    </location>
</feature>
<dbReference type="Proteomes" id="UP000321617">
    <property type="component" value="Unassembled WGS sequence"/>
</dbReference>
<dbReference type="SUPFAM" id="SSF51306">
    <property type="entry name" value="LexA/Signal peptidase"/>
    <property type="match status" value="1"/>
</dbReference>
<keyword evidence="8 12" id="KW-0238">DNA-binding</keyword>
<dbReference type="InterPro" id="IPR050077">
    <property type="entry name" value="LexA_repressor"/>
</dbReference>
<dbReference type="NCBIfam" id="TIGR00498">
    <property type="entry name" value="lexA"/>
    <property type="match status" value="1"/>
</dbReference>
<dbReference type="InterPro" id="IPR036390">
    <property type="entry name" value="WH_DNA-bd_sf"/>
</dbReference>
<dbReference type="GO" id="GO:0006281">
    <property type="term" value="P:DNA repair"/>
    <property type="evidence" value="ECO:0007669"/>
    <property type="project" value="UniProtKB-UniRule"/>
</dbReference>
<evidence type="ECO:0000259" key="15">
    <source>
        <dbReference type="Pfam" id="PF00717"/>
    </source>
</evidence>
<keyword evidence="7 12" id="KW-0805">Transcription regulation</keyword>
<dbReference type="HAMAP" id="MF_00015">
    <property type="entry name" value="LexA"/>
    <property type="match status" value="1"/>
</dbReference>
<dbReference type="InterPro" id="IPR036286">
    <property type="entry name" value="LexA/Signal_pep-like_sf"/>
</dbReference>
<comment type="function">
    <text evidence="12">Represses a number of genes involved in the response to DNA damage (SOS response), including recA and lexA. In the presence of single-stranded DNA, RecA interacts with LexA causing an autocatalytic cleavage which disrupts the DNA-binding part of LexA, leading to derepression of the SOS regulon and eventually DNA repair.</text>
</comment>
<feature type="active site" description="For autocatalytic cleavage activity" evidence="12">
    <location>
        <position position="187"/>
    </location>
</feature>
<dbReference type="Gene3D" id="1.10.10.10">
    <property type="entry name" value="Winged helix-like DNA-binding domain superfamily/Winged helix DNA-binding domain"/>
    <property type="match status" value="1"/>
</dbReference>
<keyword evidence="11 12" id="KW-0742">SOS response</keyword>
<dbReference type="GO" id="GO:0004252">
    <property type="term" value="F:serine-type endopeptidase activity"/>
    <property type="evidence" value="ECO:0007669"/>
    <property type="project" value="UniProtKB-UniRule"/>
</dbReference>
<evidence type="ECO:0000256" key="5">
    <source>
        <dbReference type="ARBA" id="ARBA00022801"/>
    </source>
</evidence>
<dbReference type="GO" id="GO:0003677">
    <property type="term" value="F:DNA binding"/>
    <property type="evidence" value="ECO:0007669"/>
    <property type="project" value="UniProtKB-UniRule"/>
</dbReference>
<comment type="caution">
    <text evidence="17">The sequence shown here is derived from an EMBL/GenBank/DDBJ whole genome shotgun (WGS) entry which is preliminary data.</text>
</comment>
<evidence type="ECO:0000313" key="18">
    <source>
        <dbReference type="Proteomes" id="UP000321617"/>
    </source>
</evidence>
<feature type="domain" description="LexA repressor DNA-binding" evidence="16">
    <location>
        <begin position="24"/>
        <end position="86"/>
    </location>
</feature>
<evidence type="ECO:0000256" key="9">
    <source>
        <dbReference type="ARBA" id="ARBA00023163"/>
    </source>
</evidence>
<dbReference type="PANTHER" id="PTHR33516:SF2">
    <property type="entry name" value="LEXA REPRESSOR-RELATED"/>
    <property type="match status" value="1"/>
</dbReference>
<feature type="active site" description="For autocatalytic cleavage activity" evidence="12">
    <location>
        <position position="150"/>
    </location>
</feature>
<feature type="region of interest" description="Disordered" evidence="14">
    <location>
        <begin position="1"/>
        <end position="24"/>
    </location>
</feature>
<feature type="site" description="Cleavage; by autolysis" evidence="12">
    <location>
        <begin position="115"/>
        <end position="116"/>
    </location>
</feature>
<dbReference type="CDD" id="cd06529">
    <property type="entry name" value="S24_LexA-like"/>
    <property type="match status" value="1"/>
</dbReference>
<dbReference type="GO" id="GO:0045892">
    <property type="term" value="P:negative regulation of DNA-templated transcription"/>
    <property type="evidence" value="ECO:0007669"/>
    <property type="project" value="UniProtKB-UniRule"/>
</dbReference>
<dbReference type="GO" id="GO:0006508">
    <property type="term" value="P:proteolysis"/>
    <property type="evidence" value="ECO:0007669"/>
    <property type="project" value="InterPro"/>
</dbReference>
<dbReference type="RefSeq" id="WP_244615673.1">
    <property type="nucleotide sequence ID" value="NZ_BAABIJ010000001.1"/>
</dbReference>
<accession>A0A562VBB3</accession>
<evidence type="ECO:0000256" key="7">
    <source>
        <dbReference type="ARBA" id="ARBA00023015"/>
    </source>
</evidence>
<feature type="DNA-binding region" description="H-T-H motif" evidence="12">
    <location>
        <begin position="49"/>
        <end position="69"/>
    </location>
</feature>
<keyword evidence="18" id="KW-1185">Reference proteome</keyword>
<dbReference type="SUPFAM" id="SSF46785">
    <property type="entry name" value="Winged helix' DNA-binding domain"/>
    <property type="match status" value="1"/>
</dbReference>
<keyword evidence="6 12" id="KW-0068">Autocatalytic cleavage</keyword>
<keyword evidence="5 12" id="KW-0378">Hydrolase</keyword>
<dbReference type="EMBL" id="VLLL01000005">
    <property type="protein sequence ID" value="TWJ15165.1"/>
    <property type="molecule type" value="Genomic_DNA"/>
</dbReference>
<evidence type="ECO:0000256" key="14">
    <source>
        <dbReference type="SAM" id="MobiDB-lite"/>
    </source>
</evidence>
<evidence type="ECO:0000313" key="17">
    <source>
        <dbReference type="EMBL" id="TWJ15165.1"/>
    </source>
</evidence>
<evidence type="ECO:0000256" key="11">
    <source>
        <dbReference type="ARBA" id="ARBA00023236"/>
    </source>
</evidence>
<gene>
    <name evidence="12" type="primary">lexA</name>
    <name evidence="17" type="ORF">LX16_0864</name>
</gene>
<evidence type="ECO:0000256" key="1">
    <source>
        <dbReference type="ARBA" id="ARBA00007484"/>
    </source>
</evidence>
<dbReference type="InterPro" id="IPR036388">
    <property type="entry name" value="WH-like_DNA-bd_sf"/>
</dbReference>
<evidence type="ECO:0000256" key="12">
    <source>
        <dbReference type="HAMAP-Rule" id="MF_00015"/>
    </source>
</evidence>
<dbReference type="EC" id="3.4.21.88" evidence="12"/>
<reference evidence="17 18" key="1">
    <citation type="journal article" date="2013" name="Stand. Genomic Sci.">
        <title>Genomic Encyclopedia of Type Strains, Phase I: The one thousand microbial genomes (KMG-I) project.</title>
        <authorList>
            <person name="Kyrpides N.C."/>
            <person name="Woyke T."/>
            <person name="Eisen J.A."/>
            <person name="Garrity G."/>
            <person name="Lilburn T.G."/>
            <person name="Beck B.J."/>
            <person name="Whitman W.B."/>
            <person name="Hugenholtz P."/>
            <person name="Klenk H.P."/>
        </authorList>
    </citation>
    <scope>NUCLEOTIDE SEQUENCE [LARGE SCALE GENOMIC DNA]</scope>
    <source>
        <strain evidence="17 18">DSM 45044</strain>
    </source>
</reference>
<sequence length="226" mass="24757">MATTRAQSQVPHTVNDESDASEAALSERQRKILACIRESVAERGYAPSVREIAAVVGLASASSVAYQLNQLQRKGFLRKDARRPRAMDVRQLSAPEPDSLRKPPRYVPVLGEIAAGVPILAEERVEEMLPLPAEFVGEGNLFLLKVKGDSMIEAAITDGDWVVVRQQPEAHSGEIVAAMIGDEATVKTFKRRDDKVELLPANPLYDPIPAENAEILGRVVAVMRRI</sequence>
<dbReference type="FunFam" id="2.10.109.10:FF:000001">
    <property type="entry name" value="LexA repressor"/>
    <property type="match status" value="1"/>
</dbReference>
<dbReference type="InterPro" id="IPR006197">
    <property type="entry name" value="Peptidase_S24_LexA"/>
</dbReference>
<dbReference type="Pfam" id="PF00717">
    <property type="entry name" value="Peptidase_S24"/>
    <property type="match status" value="1"/>
</dbReference>
<evidence type="ECO:0000259" key="16">
    <source>
        <dbReference type="Pfam" id="PF01726"/>
    </source>
</evidence>
<keyword evidence="9 12" id="KW-0804">Transcription</keyword>
<keyword evidence="4 12" id="KW-0227">DNA damage</keyword>
<dbReference type="Pfam" id="PF01726">
    <property type="entry name" value="LexA_DNA_bind"/>
    <property type="match status" value="1"/>
</dbReference>
<evidence type="ECO:0000256" key="13">
    <source>
        <dbReference type="RuleBase" id="RU003991"/>
    </source>
</evidence>
<dbReference type="InterPro" id="IPR006200">
    <property type="entry name" value="LexA"/>
</dbReference>
<dbReference type="InterPro" id="IPR015927">
    <property type="entry name" value="Peptidase_S24_S26A/B/C"/>
</dbReference>
<dbReference type="InterPro" id="IPR039418">
    <property type="entry name" value="LexA-like"/>
</dbReference>
<protein>
    <recommendedName>
        <fullName evidence="12">LexA repressor</fullName>
        <ecNumber evidence="12">3.4.21.88</ecNumber>
    </recommendedName>
</protein>
<evidence type="ECO:0000256" key="2">
    <source>
        <dbReference type="ARBA" id="ARBA00022491"/>
    </source>
</evidence>
<keyword evidence="3 12" id="KW-0235">DNA replication</keyword>
<comment type="similarity">
    <text evidence="1 12 13">Belongs to the peptidase S24 family.</text>
</comment>
<evidence type="ECO:0000256" key="8">
    <source>
        <dbReference type="ARBA" id="ARBA00023125"/>
    </source>
</evidence>
<name>A0A562VBB3_9ACTN</name>
<evidence type="ECO:0000256" key="3">
    <source>
        <dbReference type="ARBA" id="ARBA00022705"/>
    </source>
</evidence>
<dbReference type="PRINTS" id="PR00726">
    <property type="entry name" value="LEXASERPTASE"/>
</dbReference>
<proteinExistence type="inferred from homology"/>
<keyword evidence="2 12" id="KW-0678">Repressor</keyword>
<feature type="domain" description="Peptidase S24/S26A/S26B/S26C" evidence="15">
    <location>
        <begin position="108"/>
        <end position="220"/>
    </location>
</feature>
<organism evidence="17 18">
    <name type="scientific">Stackebrandtia albiflava</name>
    <dbReference type="NCBI Taxonomy" id="406432"/>
    <lineage>
        <taxon>Bacteria</taxon>
        <taxon>Bacillati</taxon>
        <taxon>Actinomycetota</taxon>
        <taxon>Actinomycetes</taxon>
        <taxon>Glycomycetales</taxon>
        <taxon>Glycomycetaceae</taxon>
        <taxon>Stackebrandtia</taxon>
    </lineage>
</organism>
<keyword evidence="10 12" id="KW-0234">DNA repair</keyword>
<dbReference type="AlphaFoldDB" id="A0A562VBB3"/>
<comment type="subunit">
    <text evidence="12">Homodimer.</text>
</comment>
<dbReference type="GO" id="GO:0006260">
    <property type="term" value="P:DNA replication"/>
    <property type="evidence" value="ECO:0007669"/>
    <property type="project" value="UniProtKB-UniRule"/>
</dbReference>
<dbReference type="GO" id="GO:0009432">
    <property type="term" value="P:SOS response"/>
    <property type="evidence" value="ECO:0007669"/>
    <property type="project" value="UniProtKB-UniRule"/>
</dbReference>